<keyword evidence="2" id="KW-0812">Transmembrane</keyword>
<dbReference type="PROSITE" id="PS50111">
    <property type="entry name" value="CHEMOTAXIS_TRANSDUC_2"/>
    <property type="match status" value="1"/>
</dbReference>
<dbReference type="Proteomes" id="UP000029228">
    <property type="component" value="Unassembled WGS sequence"/>
</dbReference>
<accession>A0A090S0K6</accession>
<dbReference type="Gene3D" id="1.10.287.950">
    <property type="entry name" value="Methyl-accepting chemotaxis protein"/>
    <property type="match status" value="1"/>
</dbReference>
<name>A0A090S0K6_9VIBR</name>
<dbReference type="SMART" id="SM00283">
    <property type="entry name" value="MA"/>
    <property type="match status" value="1"/>
</dbReference>
<evidence type="ECO:0000259" key="8">
    <source>
        <dbReference type="PROSITE" id="PS50111"/>
    </source>
</evidence>
<evidence type="ECO:0000256" key="7">
    <source>
        <dbReference type="PROSITE-ProRule" id="PRU00284"/>
    </source>
</evidence>
<dbReference type="Pfam" id="PF00015">
    <property type="entry name" value="MCPsignal"/>
    <property type="match status" value="1"/>
</dbReference>
<dbReference type="PANTHER" id="PTHR32089">
    <property type="entry name" value="METHYL-ACCEPTING CHEMOTAXIS PROTEIN MCPB"/>
    <property type="match status" value="1"/>
</dbReference>
<dbReference type="GO" id="GO:0006935">
    <property type="term" value="P:chemotaxis"/>
    <property type="evidence" value="ECO:0007669"/>
    <property type="project" value="InterPro"/>
</dbReference>
<dbReference type="OrthoDB" id="2489132at2"/>
<dbReference type="AlphaFoldDB" id="A0A090S0K6"/>
<evidence type="ECO:0000256" key="6">
    <source>
        <dbReference type="ARBA" id="ARBA00029447"/>
    </source>
</evidence>
<evidence type="ECO:0000313" key="9">
    <source>
        <dbReference type="EMBL" id="GAL21275.1"/>
    </source>
</evidence>
<dbReference type="InterPro" id="IPR004090">
    <property type="entry name" value="Chemotax_Me-accpt_rcpt"/>
</dbReference>
<sequence length="288" mass="30240">MNLSLAALLSSIEKVTASITTQLSDADSRSSVIASLTSTQQQSTEMIATAMTEMASSASHVAQSATDAALSTDEADKQSQQVSELILATVSNIEGLATQLEGASAAVSDLDSDVHNIARVLDVIGDIAEQTNLLALNAAIEAARAGEQGRGFAVVADEVRNLAGRTQQSTKEIQEMIGNLQSGSQNAIQSILLCAETSQATVSESQTASQALQEVVLSLEAITEKSQQIATAAAEQTEVSDDISQRINMIEHSGSELRSVVDETKRSTQTLNQLSEDLSSKVARFEVA</sequence>
<evidence type="ECO:0000256" key="3">
    <source>
        <dbReference type="ARBA" id="ARBA00022989"/>
    </source>
</evidence>
<feature type="domain" description="Methyl-accepting transducer" evidence="8">
    <location>
        <begin position="15"/>
        <end position="251"/>
    </location>
</feature>
<proteinExistence type="inferred from homology"/>
<dbReference type="GO" id="GO:0016020">
    <property type="term" value="C:membrane"/>
    <property type="evidence" value="ECO:0007669"/>
    <property type="project" value="UniProtKB-SubCell"/>
</dbReference>
<gene>
    <name evidence="9" type="ORF">JCM19235_4757</name>
</gene>
<comment type="similarity">
    <text evidence="6">Belongs to the methyl-accepting chemotaxis (MCP) protein family.</text>
</comment>
<evidence type="ECO:0000256" key="4">
    <source>
        <dbReference type="ARBA" id="ARBA00023136"/>
    </source>
</evidence>
<evidence type="ECO:0000256" key="2">
    <source>
        <dbReference type="ARBA" id="ARBA00022692"/>
    </source>
</evidence>
<dbReference type="STRING" id="990268.JCM19235_4757"/>
<evidence type="ECO:0000313" key="10">
    <source>
        <dbReference type="Proteomes" id="UP000029228"/>
    </source>
</evidence>
<dbReference type="SUPFAM" id="SSF58104">
    <property type="entry name" value="Methyl-accepting chemotaxis protein (MCP) signaling domain"/>
    <property type="match status" value="1"/>
</dbReference>
<organism evidence="9 10">
    <name type="scientific">Vibrio maritimus</name>
    <dbReference type="NCBI Taxonomy" id="990268"/>
    <lineage>
        <taxon>Bacteria</taxon>
        <taxon>Pseudomonadati</taxon>
        <taxon>Pseudomonadota</taxon>
        <taxon>Gammaproteobacteria</taxon>
        <taxon>Vibrionales</taxon>
        <taxon>Vibrionaceae</taxon>
        <taxon>Vibrio</taxon>
    </lineage>
</organism>
<dbReference type="InterPro" id="IPR004089">
    <property type="entry name" value="MCPsignal_dom"/>
</dbReference>
<dbReference type="PANTHER" id="PTHR32089:SF119">
    <property type="entry name" value="METHYL-ACCEPTING CHEMOTAXIS PROTEIN CTPL"/>
    <property type="match status" value="1"/>
</dbReference>
<dbReference type="GO" id="GO:0007165">
    <property type="term" value="P:signal transduction"/>
    <property type="evidence" value="ECO:0007669"/>
    <property type="project" value="UniProtKB-KW"/>
</dbReference>
<comment type="subcellular location">
    <subcellularLocation>
        <location evidence="1">Membrane</location>
        <topology evidence="1">Multi-pass membrane protein</topology>
    </subcellularLocation>
</comment>
<protein>
    <submittedName>
        <fullName evidence="9">N-acetylglucosamine regulated methyl-accepting chemotaxis protein</fullName>
    </submittedName>
</protein>
<reference evidence="9 10" key="1">
    <citation type="submission" date="2014-09" db="EMBL/GenBank/DDBJ databases">
        <title>Vibrio maritimus JCM 19235. (C45) whole genome shotgun sequence.</title>
        <authorList>
            <person name="Sawabe T."/>
            <person name="Meirelles P."/>
            <person name="Nakanishi M."/>
            <person name="Sayaka M."/>
            <person name="Hattori M."/>
            <person name="Ohkuma M."/>
        </authorList>
    </citation>
    <scope>NUCLEOTIDE SEQUENCE [LARGE SCALE GENOMIC DNA]</scope>
    <source>
        <strain evidence="10">JCM19235</strain>
    </source>
</reference>
<dbReference type="FunFam" id="1.10.287.950:FF:000001">
    <property type="entry name" value="Methyl-accepting chemotaxis sensory transducer"/>
    <property type="match status" value="1"/>
</dbReference>
<keyword evidence="10" id="KW-1185">Reference proteome</keyword>
<keyword evidence="4" id="KW-0472">Membrane</keyword>
<dbReference type="EMBL" id="BBMR01000008">
    <property type="protein sequence ID" value="GAL21275.1"/>
    <property type="molecule type" value="Genomic_DNA"/>
</dbReference>
<keyword evidence="5 7" id="KW-0807">Transducer</keyword>
<keyword evidence="3" id="KW-1133">Transmembrane helix</keyword>
<dbReference type="PRINTS" id="PR00260">
    <property type="entry name" value="CHEMTRNSDUCR"/>
</dbReference>
<evidence type="ECO:0000256" key="5">
    <source>
        <dbReference type="ARBA" id="ARBA00023224"/>
    </source>
</evidence>
<evidence type="ECO:0000256" key="1">
    <source>
        <dbReference type="ARBA" id="ARBA00004141"/>
    </source>
</evidence>
<comment type="caution">
    <text evidence="9">The sequence shown here is derived from an EMBL/GenBank/DDBJ whole genome shotgun (WGS) entry which is preliminary data.</text>
</comment>
<dbReference type="GO" id="GO:0004888">
    <property type="term" value="F:transmembrane signaling receptor activity"/>
    <property type="evidence" value="ECO:0007669"/>
    <property type="project" value="InterPro"/>
</dbReference>